<reference evidence="1" key="1">
    <citation type="journal article" date="2011" name="Insect Biochem. Mol. Biol.">
        <title>Transcriptome and gene expression profile of ovarian follicle tissue of the triatomine bug Rhodnius prolixus.</title>
        <authorList>
            <person name="Medeiros M.N."/>
            <person name="Logullo R."/>
            <person name="Ramos I.B."/>
            <person name="Sorgine M.H."/>
            <person name="Paiva-Silva G.O."/>
            <person name="Mesquita R.D."/>
            <person name="Machado E.A."/>
            <person name="Coutinho M.A."/>
            <person name="Masuda H."/>
            <person name="Capurro M.L."/>
            <person name="Ribeiro J.M."/>
            <person name="Cardoso Braz G.R."/>
            <person name="Oliveira P.L."/>
        </authorList>
    </citation>
    <scope>NUCLEOTIDE SEQUENCE</scope>
    <source>
        <tissue evidence="1">Ovary</tissue>
    </source>
</reference>
<name>G1K0R5_RHOPR</name>
<organism evidence="1">
    <name type="scientific">Rhodnius prolixus</name>
    <name type="common">Triatomid bug</name>
    <dbReference type="NCBI Taxonomy" id="13249"/>
    <lineage>
        <taxon>Eukaryota</taxon>
        <taxon>Metazoa</taxon>
        <taxon>Ecdysozoa</taxon>
        <taxon>Arthropoda</taxon>
        <taxon>Hexapoda</taxon>
        <taxon>Insecta</taxon>
        <taxon>Pterygota</taxon>
        <taxon>Neoptera</taxon>
        <taxon>Paraneoptera</taxon>
        <taxon>Hemiptera</taxon>
        <taxon>Heteroptera</taxon>
        <taxon>Panheteroptera</taxon>
        <taxon>Cimicomorpha</taxon>
        <taxon>Reduviidae</taxon>
        <taxon>Triatominae</taxon>
        <taxon>Rhodnius</taxon>
    </lineage>
</organism>
<protein>
    <submittedName>
        <fullName evidence="1">Uncharacterized protein</fullName>
    </submittedName>
</protein>
<evidence type="ECO:0000313" key="1">
    <source>
        <dbReference type="EMBL" id="AEL79376.1"/>
    </source>
</evidence>
<sequence>KSGFCSFLATFFSKPIRSGLLQKNYSYKGGFALYFKENLGILSFIEKEKKIVKVGCFSTLRFFVQFLTINPYTTVLPDSFN</sequence>
<feature type="non-terminal residue" evidence="1">
    <location>
        <position position="1"/>
    </location>
</feature>
<dbReference type="EMBL" id="JO495147">
    <property type="protein sequence ID" value="AEL79376.1"/>
    <property type="molecule type" value="mRNA"/>
</dbReference>
<proteinExistence type="evidence at transcript level"/>
<accession>G1K0R5</accession>
<dbReference type="AlphaFoldDB" id="G1K0R5"/>